<keyword evidence="9 12" id="KW-1133">Transmembrane helix</keyword>
<dbReference type="InterPro" id="IPR019758">
    <property type="entry name" value="Pept_S26A_signal_pept_1_CS"/>
</dbReference>
<sequence length="179" mass="20733">MVENTEKKEGLWELLEALAIAVVLAAIIRFFVVQPFYIPSGSMEPTLKPGDRIIVNKFIYRFTKPQRGDIMVFKFPLDPKRDFIKRVIGLPGDIVEIKDSNLYINGKQIKEPYLPPGLRFQDFGPVKVPDDHYFMMGDNRNHSDDSRFWGFLPQDNIVGKAMVIYWPLSRIGIIDDYHD</sequence>
<evidence type="ECO:0000256" key="11">
    <source>
        <dbReference type="PIRSR" id="PIRSR600223-1"/>
    </source>
</evidence>
<dbReference type="PROSITE" id="PS00761">
    <property type="entry name" value="SPASE_I_3"/>
    <property type="match status" value="1"/>
</dbReference>
<evidence type="ECO:0000256" key="6">
    <source>
        <dbReference type="ARBA" id="ARBA00022670"/>
    </source>
</evidence>
<comment type="catalytic activity">
    <reaction evidence="1 12">
        <text>Cleavage of hydrophobic, N-terminal signal or leader sequences from secreted and periplasmic proteins.</text>
        <dbReference type="EC" id="3.4.21.89"/>
    </reaction>
</comment>
<dbReference type="PROSITE" id="PS00760">
    <property type="entry name" value="SPASE_I_2"/>
    <property type="match status" value="1"/>
</dbReference>
<dbReference type="RefSeq" id="WP_242947952.1">
    <property type="nucleotide sequence ID" value="NZ_FUXM01000014.1"/>
</dbReference>
<evidence type="ECO:0000256" key="13">
    <source>
        <dbReference type="RuleBase" id="RU362042"/>
    </source>
</evidence>
<evidence type="ECO:0000256" key="2">
    <source>
        <dbReference type="ARBA" id="ARBA00004401"/>
    </source>
</evidence>
<dbReference type="Proteomes" id="UP000189933">
    <property type="component" value="Unassembled WGS sequence"/>
</dbReference>
<keyword evidence="6 12" id="KW-0645">Protease</keyword>
<dbReference type="GO" id="GO:0006465">
    <property type="term" value="P:signal peptide processing"/>
    <property type="evidence" value="ECO:0007669"/>
    <property type="project" value="InterPro"/>
</dbReference>
<dbReference type="CDD" id="cd06530">
    <property type="entry name" value="S26_SPase_I"/>
    <property type="match status" value="1"/>
</dbReference>
<evidence type="ECO:0000256" key="4">
    <source>
        <dbReference type="ARBA" id="ARBA00013208"/>
    </source>
</evidence>
<dbReference type="Gene3D" id="2.10.109.10">
    <property type="entry name" value="Umud Fragment, subunit A"/>
    <property type="match status" value="1"/>
</dbReference>
<evidence type="ECO:0000256" key="5">
    <source>
        <dbReference type="ARBA" id="ARBA00022475"/>
    </source>
</evidence>
<reference evidence="16" key="1">
    <citation type="submission" date="2017-02" db="EMBL/GenBank/DDBJ databases">
        <authorList>
            <person name="Varghese N."/>
            <person name="Submissions S."/>
        </authorList>
    </citation>
    <scope>NUCLEOTIDE SEQUENCE [LARGE SCALE GENOMIC DNA]</scope>
    <source>
        <strain evidence="16">DSM 16521</strain>
    </source>
</reference>
<dbReference type="InterPro" id="IPR019757">
    <property type="entry name" value="Pept_S26A_signal_pept_1_Lys-AS"/>
</dbReference>
<evidence type="ECO:0000256" key="1">
    <source>
        <dbReference type="ARBA" id="ARBA00000677"/>
    </source>
</evidence>
<dbReference type="InterPro" id="IPR000223">
    <property type="entry name" value="Pept_S26A_signal_pept_1"/>
</dbReference>
<gene>
    <name evidence="15" type="ORF">SAMN02745885_01458</name>
</gene>
<protein>
    <recommendedName>
        <fullName evidence="4 12">Signal peptidase I</fullName>
        <ecNumber evidence="4 12">3.4.21.89</ecNumber>
    </recommendedName>
</protein>
<dbReference type="SUPFAM" id="SSF51306">
    <property type="entry name" value="LexA/Signal peptidase"/>
    <property type="match status" value="1"/>
</dbReference>
<comment type="similarity">
    <text evidence="3 13">Belongs to the peptidase S26 family.</text>
</comment>
<evidence type="ECO:0000256" key="7">
    <source>
        <dbReference type="ARBA" id="ARBA00022692"/>
    </source>
</evidence>
<dbReference type="AlphaFoldDB" id="A0A1T4PXN7"/>
<dbReference type="GO" id="GO:0009003">
    <property type="term" value="F:signal peptidase activity"/>
    <property type="evidence" value="ECO:0007669"/>
    <property type="project" value="UniProtKB-EC"/>
</dbReference>
<evidence type="ECO:0000256" key="12">
    <source>
        <dbReference type="RuleBase" id="RU003993"/>
    </source>
</evidence>
<dbReference type="InterPro" id="IPR036286">
    <property type="entry name" value="LexA/Signal_pep-like_sf"/>
</dbReference>
<comment type="subcellular location">
    <subcellularLocation>
        <location evidence="2">Cell membrane</location>
        <topology evidence="2">Single-pass type II membrane protein</topology>
    </subcellularLocation>
    <subcellularLocation>
        <location evidence="13">Membrane</location>
        <topology evidence="13">Single-pass type II membrane protein</topology>
    </subcellularLocation>
</comment>
<evidence type="ECO:0000259" key="14">
    <source>
        <dbReference type="Pfam" id="PF10502"/>
    </source>
</evidence>
<keyword evidence="10 12" id="KW-0472">Membrane</keyword>
<dbReference type="InterPro" id="IPR019756">
    <property type="entry name" value="Pept_S26A_signal_pept_1_Ser-AS"/>
</dbReference>
<organism evidence="15 16">
    <name type="scientific">Carboxydocella sporoproducens DSM 16521</name>
    <dbReference type="NCBI Taxonomy" id="1121270"/>
    <lineage>
        <taxon>Bacteria</taxon>
        <taxon>Bacillati</taxon>
        <taxon>Bacillota</taxon>
        <taxon>Clostridia</taxon>
        <taxon>Eubacteriales</taxon>
        <taxon>Clostridiales Family XVI. Incertae Sedis</taxon>
        <taxon>Carboxydocella</taxon>
    </lineage>
</organism>
<dbReference type="GO" id="GO:0005886">
    <property type="term" value="C:plasma membrane"/>
    <property type="evidence" value="ECO:0007669"/>
    <property type="project" value="UniProtKB-SubCell"/>
</dbReference>
<proteinExistence type="inferred from homology"/>
<dbReference type="Pfam" id="PF10502">
    <property type="entry name" value="Peptidase_S26"/>
    <property type="match status" value="1"/>
</dbReference>
<evidence type="ECO:0000256" key="3">
    <source>
        <dbReference type="ARBA" id="ARBA00009370"/>
    </source>
</evidence>
<keyword evidence="16" id="KW-1185">Reference proteome</keyword>
<dbReference type="PANTHER" id="PTHR43390:SF1">
    <property type="entry name" value="CHLOROPLAST PROCESSING PEPTIDASE"/>
    <property type="match status" value="1"/>
</dbReference>
<evidence type="ECO:0000256" key="10">
    <source>
        <dbReference type="ARBA" id="ARBA00023136"/>
    </source>
</evidence>
<evidence type="ECO:0000313" key="15">
    <source>
        <dbReference type="EMBL" id="SJZ96330.1"/>
    </source>
</evidence>
<feature type="active site" evidence="11">
    <location>
        <position position="42"/>
    </location>
</feature>
<evidence type="ECO:0000313" key="16">
    <source>
        <dbReference type="Proteomes" id="UP000189933"/>
    </source>
</evidence>
<feature type="domain" description="Peptidase S26" evidence="14">
    <location>
        <begin position="12"/>
        <end position="166"/>
    </location>
</feature>
<feature type="transmembrane region" description="Helical" evidence="12">
    <location>
        <begin position="17"/>
        <end position="38"/>
    </location>
</feature>
<feature type="active site" evidence="11">
    <location>
        <position position="85"/>
    </location>
</feature>
<evidence type="ECO:0000256" key="8">
    <source>
        <dbReference type="ARBA" id="ARBA00022801"/>
    </source>
</evidence>
<dbReference type="EMBL" id="FUXM01000014">
    <property type="protein sequence ID" value="SJZ96330.1"/>
    <property type="molecule type" value="Genomic_DNA"/>
</dbReference>
<dbReference type="PRINTS" id="PR00727">
    <property type="entry name" value="LEADERPTASE"/>
</dbReference>
<dbReference type="FunFam" id="2.10.109.10:FF:000008">
    <property type="entry name" value="Signal peptidase I"/>
    <property type="match status" value="1"/>
</dbReference>
<keyword evidence="5" id="KW-1003">Cell membrane</keyword>
<dbReference type="PROSITE" id="PS00501">
    <property type="entry name" value="SPASE_I_1"/>
    <property type="match status" value="1"/>
</dbReference>
<dbReference type="PANTHER" id="PTHR43390">
    <property type="entry name" value="SIGNAL PEPTIDASE I"/>
    <property type="match status" value="1"/>
</dbReference>
<dbReference type="InterPro" id="IPR019533">
    <property type="entry name" value="Peptidase_S26"/>
</dbReference>
<keyword evidence="7 12" id="KW-0812">Transmembrane</keyword>
<name>A0A1T4PXN7_9FIRM</name>
<dbReference type="EC" id="3.4.21.89" evidence="4 12"/>
<evidence type="ECO:0000256" key="9">
    <source>
        <dbReference type="ARBA" id="ARBA00022989"/>
    </source>
</evidence>
<dbReference type="NCBIfam" id="TIGR02227">
    <property type="entry name" value="sigpep_I_bact"/>
    <property type="match status" value="1"/>
</dbReference>
<accession>A0A1T4PXN7</accession>
<dbReference type="GO" id="GO:0004252">
    <property type="term" value="F:serine-type endopeptidase activity"/>
    <property type="evidence" value="ECO:0007669"/>
    <property type="project" value="InterPro"/>
</dbReference>
<keyword evidence="8 12" id="KW-0378">Hydrolase</keyword>